<keyword evidence="5 10" id="KW-0479">Metal-binding</keyword>
<dbReference type="PANTHER" id="PTHR45892:SF1">
    <property type="entry name" value="AMINOACYLASE-1"/>
    <property type="match status" value="1"/>
</dbReference>
<dbReference type="Gene3D" id="3.40.630.10">
    <property type="entry name" value="Zn peptidases"/>
    <property type="match status" value="1"/>
</dbReference>
<dbReference type="Proteomes" id="UP000694397">
    <property type="component" value="Chromosome 5"/>
</dbReference>
<dbReference type="GO" id="GO:0046872">
    <property type="term" value="F:metal ion binding"/>
    <property type="evidence" value="ECO:0007669"/>
    <property type="project" value="UniProtKB-KW"/>
</dbReference>
<name>A0A8D0CMD9_SCLFO</name>
<dbReference type="GO" id="GO:0004046">
    <property type="term" value="F:aminoacylase activity"/>
    <property type="evidence" value="ECO:0007669"/>
    <property type="project" value="UniProtKB-EC"/>
</dbReference>
<dbReference type="FunFam" id="1.10.150.900:FF:000001">
    <property type="entry name" value="Aminoacylase-1, putative"/>
    <property type="match status" value="1"/>
</dbReference>
<reference evidence="12" key="2">
    <citation type="submission" date="2025-08" db="UniProtKB">
        <authorList>
            <consortium name="Ensembl"/>
        </authorList>
    </citation>
    <scope>IDENTIFICATION</scope>
</reference>
<dbReference type="OrthoDB" id="3064516at2759"/>
<feature type="active site" description="Proton acceptor" evidence="9">
    <location>
        <position position="145"/>
    </location>
</feature>
<evidence type="ECO:0000256" key="1">
    <source>
        <dbReference type="ARBA" id="ARBA00004496"/>
    </source>
</evidence>
<comment type="cofactor">
    <cofactor evidence="10">
        <name>Zn(2+)</name>
        <dbReference type="ChEBI" id="CHEBI:29105"/>
    </cofactor>
    <text evidence="10">Binds 2 Zn(2+) ions per subunit.</text>
</comment>
<dbReference type="GeneTree" id="ENSGT00940000155631"/>
<dbReference type="FunFam" id="3.40.630.10:FF:000019">
    <property type="entry name" value="Aminoacylase 1"/>
    <property type="match status" value="1"/>
</dbReference>
<dbReference type="InterPro" id="IPR052083">
    <property type="entry name" value="Aminoacylase-1_M20A"/>
</dbReference>
<reference evidence="12" key="3">
    <citation type="submission" date="2025-09" db="UniProtKB">
        <authorList>
            <consortium name="Ensembl"/>
        </authorList>
    </citation>
    <scope>IDENTIFICATION</scope>
</reference>
<feature type="binding site" evidence="10">
    <location>
        <position position="173"/>
    </location>
    <ligand>
        <name>Zn(2+)</name>
        <dbReference type="ChEBI" id="CHEBI:29105"/>
        <label>1</label>
    </ligand>
</feature>
<evidence type="ECO:0000256" key="5">
    <source>
        <dbReference type="ARBA" id="ARBA00022723"/>
    </source>
</evidence>
<gene>
    <name evidence="12" type="primary">ACY1</name>
    <name evidence="12" type="synonym">acy1</name>
</gene>
<dbReference type="Gene3D" id="3.30.70.360">
    <property type="match status" value="1"/>
</dbReference>
<dbReference type="InterPro" id="IPR011650">
    <property type="entry name" value="Peptidase_M20_dimer"/>
</dbReference>
<feature type="active site" evidence="9">
    <location>
        <position position="80"/>
    </location>
</feature>
<evidence type="ECO:0000256" key="3">
    <source>
        <dbReference type="ARBA" id="ARBA00011913"/>
    </source>
</evidence>
<dbReference type="Gene3D" id="1.10.150.900">
    <property type="match status" value="1"/>
</dbReference>
<keyword evidence="7 10" id="KW-0862">Zinc</keyword>
<reference evidence="12 13" key="1">
    <citation type="submission" date="2019-04" db="EMBL/GenBank/DDBJ databases">
        <authorList>
            <consortium name="Wellcome Sanger Institute Data Sharing"/>
        </authorList>
    </citation>
    <scope>NUCLEOTIDE SEQUENCE [LARGE SCALE GENOMIC DNA]</scope>
</reference>
<dbReference type="SUPFAM" id="SSF53187">
    <property type="entry name" value="Zn-dependent exopeptidases"/>
    <property type="match status" value="1"/>
</dbReference>
<dbReference type="Ensembl" id="ENSSFOT00015053440.1">
    <property type="protein sequence ID" value="ENSSFOP00015077146.1"/>
    <property type="gene ID" value="ENSSFOG00015005672.2"/>
</dbReference>
<feature type="binding site" evidence="10">
    <location>
        <position position="357"/>
    </location>
    <ligand>
        <name>Zn(2+)</name>
        <dbReference type="ChEBI" id="CHEBI:29105"/>
        <label>2</label>
    </ligand>
</feature>
<organism evidence="12 13">
    <name type="scientific">Scleropages formosus</name>
    <name type="common">Asian bonytongue</name>
    <name type="synonym">Osteoglossum formosum</name>
    <dbReference type="NCBI Taxonomy" id="113540"/>
    <lineage>
        <taxon>Eukaryota</taxon>
        <taxon>Metazoa</taxon>
        <taxon>Chordata</taxon>
        <taxon>Craniata</taxon>
        <taxon>Vertebrata</taxon>
        <taxon>Euteleostomi</taxon>
        <taxon>Actinopterygii</taxon>
        <taxon>Neopterygii</taxon>
        <taxon>Teleostei</taxon>
        <taxon>Osteoglossocephala</taxon>
        <taxon>Osteoglossomorpha</taxon>
        <taxon>Osteoglossiformes</taxon>
        <taxon>Osteoglossidae</taxon>
        <taxon>Scleropages</taxon>
    </lineage>
</organism>
<evidence type="ECO:0000256" key="9">
    <source>
        <dbReference type="PIRSR" id="PIRSR036696-1"/>
    </source>
</evidence>
<evidence type="ECO:0000256" key="2">
    <source>
        <dbReference type="ARBA" id="ARBA00006247"/>
    </source>
</evidence>
<proteinExistence type="inferred from homology"/>
<keyword evidence="4" id="KW-0963">Cytoplasm</keyword>
<dbReference type="PROSITE" id="PS00759">
    <property type="entry name" value="ARGE_DAPE_CPG2_2"/>
    <property type="match status" value="1"/>
</dbReference>
<evidence type="ECO:0000256" key="8">
    <source>
        <dbReference type="ARBA" id="ARBA00029656"/>
    </source>
</evidence>
<evidence type="ECO:0000313" key="12">
    <source>
        <dbReference type="Ensembl" id="ENSSFOP00015077146.1"/>
    </source>
</evidence>
<keyword evidence="6" id="KW-0378">Hydrolase</keyword>
<dbReference type="PANTHER" id="PTHR45892">
    <property type="entry name" value="AMINOACYLASE-1"/>
    <property type="match status" value="1"/>
</dbReference>
<comment type="subcellular location">
    <subcellularLocation>
        <location evidence="1">Cytoplasm</location>
    </subcellularLocation>
</comment>
<evidence type="ECO:0000256" key="7">
    <source>
        <dbReference type="ARBA" id="ARBA00022833"/>
    </source>
</evidence>
<feature type="domain" description="Peptidase M20 dimerisation" evidence="11">
    <location>
        <begin position="237"/>
        <end position="287"/>
    </location>
</feature>
<dbReference type="InterPro" id="IPR010159">
    <property type="entry name" value="N-acyl_aa_amidohydrolase"/>
</dbReference>
<dbReference type="SUPFAM" id="SSF55031">
    <property type="entry name" value="Bacterial exopeptidase dimerisation domain"/>
    <property type="match status" value="1"/>
</dbReference>
<dbReference type="InterPro" id="IPR002933">
    <property type="entry name" value="Peptidase_M20"/>
</dbReference>
<dbReference type="InterPro" id="IPR001261">
    <property type="entry name" value="ArgE/DapE_CS"/>
</dbReference>
<dbReference type="InterPro" id="IPR036264">
    <property type="entry name" value="Bact_exopeptidase_dim_dom"/>
</dbReference>
<dbReference type="PIRSF" id="PIRSF036696">
    <property type="entry name" value="ACY-1"/>
    <property type="match status" value="1"/>
</dbReference>
<dbReference type="GO" id="GO:0005737">
    <property type="term" value="C:cytoplasm"/>
    <property type="evidence" value="ECO:0007669"/>
    <property type="project" value="UniProtKB-SubCell"/>
</dbReference>
<feature type="binding site" evidence="10">
    <location>
        <position position="146"/>
    </location>
    <ligand>
        <name>Zn(2+)</name>
        <dbReference type="ChEBI" id="CHEBI:29105"/>
        <label>2</label>
    </ligand>
</feature>
<keyword evidence="13" id="KW-1185">Reference proteome</keyword>
<dbReference type="GO" id="GO:0006520">
    <property type="term" value="P:amino acid metabolic process"/>
    <property type="evidence" value="ECO:0007669"/>
    <property type="project" value="InterPro"/>
</dbReference>
<dbReference type="AlphaFoldDB" id="A0A8D0CMD9"/>
<feature type="binding site" evidence="10">
    <location>
        <position position="111"/>
    </location>
    <ligand>
        <name>Zn(2+)</name>
        <dbReference type="ChEBI" id="CHEBI:29105"/>
        <label>2</label>
    </ligand>
</feature>
<evidence type="ECO:0000256" key="10">
    <source>
        <dbReference type="PIRSR" id="PIRSR036696-2"/>
    </source>
</evidence>
<feature type="binding site" evidence="10">
    <location>
        <position position="78"/>
    </location>
    <ligand>
        <name>Zn(2+)</name>
        <dbReference type="ChEBI" id="CHEBI:29105"/>
        <label>1</label>
    </ligand>
</feature>
<protein>
    <recommendedName>
        <fullName evidence="3">N-acyl-aliphatic-L-amino acid amidohydrolase</fullName>
        <ecNumber evidence="3">3.5.1.14</ecNumber>
    </recommendedName>
    <alternativeName>
        <fullName evidence="8">N-acyl-L-amino-acid amidohydrolase</fullName>
    </alternativeName>
</protein>
<feature type="binding site" evidence="10">
    <location>
        <position position="111"/>
    </location>
    <ligand>
        <name>Zn(2+)</name>
        <dbReference type="ChEBI" id="CHEBI:29105"/>
        <label>1</label>
    </ligand>
</feature>
<evidence type="ECO:0000256" key="6">
    <source>
        <dbReference type="ARBA" id="ARBA00022801"/>
    </source>
</evidence>
<evidence type="ECO:0000256" key="4">
    <source>
        <dbReference type="ARBA" id="ARBA00022490"/>
    </source>
</evidence>
<dbReference type="NCBIfam" id="TIGR01880">
    <property type="entry name" value="Ac-peptdase-euk"/>
    <property type="match status" value="1"/>
</dbReference>
<sequence length="392" mass="43609">TASRSAEEPLSLRGFRYLRLRTVHPEPDYGAALRFLDRMALELKLPAKKVEVCPGRVVLIMTWLGSKPSLKSIVLNSHVDVVPVYQEHWKYDAFAAVKDDEGNIYGRGAQDMKCVTIQYIEAVRRLRARGTTLPRTVHFLFVPDEEVGGHAGMEMFVKHPEFTKLNIGFALDEGLANPGESYTVFYGERNPWSVSGRGRSSGEGVGTVRLEDPLSAETLLSLCSLNTGECFTLGDVTTVNMTKVNGGVAYNVVPAHMDVSFDMRIPPTVDLQDFEERIKRWCREAGEDVTYQFAQKHMDQEVTSTADSNPWWSAFSTANMNLKTEIFPAATDSRFFRAVGLPAIGFSPMNNTPILLHDHNEFLNERVFLRGIDVYECLVPALASVAPGPGEA</sequence>
<dbReference type="Pfam" id="PF07687">
    <property type="entry name" value="M20_dimer"/>
    <property type="match status" value="1"/>
</dbReference>
<dbReference type="EC" id="3.5.1.14" evidence="3"/>
<evidence type="ECO:0000259" key="11">
    <source>
        <dbReference type="Pfam" id="PF07687"/>
    </source>
</evidence>
<accession>A0A8D0CMD9</accession>
<evidence type="ECO:0000313" key="13">
    <source>
        <dbReference type="Proteomes" id="UP000694397"/>
    </source>
</evidence>
<dbReference type="Pfam" id="PF01546">
    <property type="entry name" value="Peptidase_M20"/>
    <property type="match status" value="1"/>
</dbReference>
<comment type="similarity">
    <text evidence="2">Belongs to the peptidase M20A family.</text>
</comment>